<dbReference type="Proteomes" id="UP000596661">
    <property type="component" value="Chromosome 9"/>
</dbReference>
<organism evidence="2 3">
    <name type="scientific">Cannabis sativa</name>
    <name type="common">Hemp</name>
    <name type="synonym">Marijuana</name>
    <dbReference type="NCBI Taxonomy" id="3483"/>
    <lineage>
        <taxon>Eukaryota</taxon>
        <taxon>Viridiplantae</taxon>
        <taxon>Streptophyta</taxon>
        <taxon>Embryophyta</taxon>
        <taxon>Tracheophyta</taxon>
        <taxon>Spermatophyta</taxon>
        <taxon>Magnoliopsida</taxon>
        <taxon>eudicotyledons</taxon>
        <taxon>Gunneridae</taxon>
        <taxon>Pentapetalae</taxon>
        <taxon>rosids</taxon>
        <taxon>fabids</taxon>
        <taxon>Rosales</taxon>
        <taxon>Cannabaceae</taxon>
        <taxon>Cannabis</taxon>
    </lineage>
</organism>
<keyword evidence="3" id="KW-1185">Reference proteome</keyword>
<name>A0A803R8T1_CANSA</name>
<dbReference type="EMBL" id="UZAU01000718">
    <property type="status" value="NOT_ANNOTATED_CDS"/>
    <property type="molecule type" value="Genomic_DNA"/>
</dbReference>
<proteinExistence type="predicted"/>
<evidence type="ECO:0000256" key="1">
    <source>
        <dbReference type="SAM" id="Phobius"/>
    </source>
</evidence>
<feature type="transmembrane region" description="Helical" evidence="1">
    <location>
        <begin position="26"/>
        <end position="52"/>
    </location>
</feature>
<keyword evidence="1" id="KW-1133">Transmembrane helix</keyword>
<dbReference type="AlphaFoldDB" id="A0A803R8T1"/>
<accession>A0A803R8T1</accession>
<protein>
    <submittedName>
        <fullName evidence="2">Uncharacterized protein</fullName>
    </submittedName>
</protein>
<keyword evidence="1" id="KW-0472">Membrane</keyword>
<dbReference type="EnsemblPlants" id="novel_model_6455_5bd9a17a">
    <property type="protein sequence ID" value="cds.novel_model_6455_5bd9a17a"/>
    <property type="gene ID" value="novel_gene_3375_5bd9a17a"/>
</dbReference>
<dbReference type="Gramene" id="novel_model_6455_5bd9a17a">
    <property type="protein sequence ID" value="cds.novel_model_6455_5bd9a17a"/>
    <property type="gene ID" value="novel_gene_3375_5bd9a17a"/>
</dbReference>
<sequence>MDYGELCEIPKATSTNNKEEFLRREIVLTVVYFFFILKIVILKISMFTQFIFHLMSDYLFAN</sequence>
<reference evidence="2" key="1">
    <citation type="submission" date="2018-11" db="EMBL/GenBank/DDBJ databases">
        <authorList>
            <person name="Grassa J C."/>
        </authorList>
    </citation>
    <scope>NUCLEOTIDE SEQUENCE [LARGE SCALE GENOMIC DNA]</scope>
</reference>
<evidence type="ECO:0000313" key="3">
    <source>
        <dbReference type="Proteomes" id="UP000596661"/>
    </source>
</evidence>
<evidence type="ECO:0000313" key="2">
    <source>
        <dbReference type="EnsemblPlants" id="cds.novel_model_6455_5bd9a17a"/>
    </source>
</evidence>
<keyword evidence="1" id="KW-0812">Transmembrane</keyword>
<reference evidence="2" key="2">
    <citation type="submission" date="2021-03" db="UniProtKB">
        <authorList>
            <consortium name="EnsemblPlants"/>
        </authorList>
    </citation>
    <scope>IDENTIFICATION</scope>
</reference>